<dbReference type="PROSITE" id="PS50886">
    <property type="entry name" value="TRBD"/>
    <property type="match status" value="1"/>
</dbReference>
<dbReference type="InterPro" id="IPR004046">
    <property type="entry name" value="GST_C"/>
</dbReference>
<dbReference type="Pfam" id="PF00043">
    <property type="entry name" value="GST_C"/>
    <property type="match status" value="1"/>
</dbReference>
<protein>
    <submittedName>
        <fullName evidence="9">tRNA-aminoacylation cofactor ARC1</fullName>
    </submittedName>
</protein>
<evidence type="ECO:0000259" key="8">
    <source>
        <dbReference type="PROSITE" id="PS50886"/>
    </source>
</evidence>
<gene>
    <name evidence="9" type="ORF">AYI68_g1228</name>
</gene>
<evidence type="ECO:0000256" key="2">
    <source>
        <dbReference type="ARBA" id="ARBA00022490"/>
    </source>
</evidence>
<evidence type="ECO:0000256" key="3">
    <source>
        <dbReference type="ARBA" id="ARBA00022555"/>
    </source>
</evidence>
<dbReference type="Pfam" id="PF01588">
    <property type="entry name" value="tRNA_bind"/>
    <property type="match status" value="1"/>
</dbReference>
<keyword evidence="3 6" id="KW-0820">tRNA-binding</keyword>
<dbReference type="GO" id="GO:0000049">
    <property type="term" value="F:tRNA binding"/>
    <property type="evidence" value="ECO:0007669"/>
    <property type="project" value="UniProtKB-UniRule"/>
</dbReference>
<dbReference type="Gene3D" id="1.20.1050.10">
    <property type="match status" value="1"/>
</dbReference>
<reference evidence="9 10" key="1">
    <citation type="journal article" date="2016" name="Mol. Biol. Evol.">
        <title>Genome-Wide Survey of Gut Fungi (Harpellales) Reveals the First Horizontally Transferred Ubiquitin Gene from a Mosquito Host.</title>
        <authorList>
            <person name="Wang Y."/>
            <person name="White M.M."/>
            <person name="Kvist S."/>
            <person name="Moncalvo J.M."/>
        </authorList>
    </citation>
    <scope>NUCLEOTIDE SEQUENCE [LARGE SCALE GENOMIC DNA]</scope>
    <source>
        <strain evidence="9 10">ALG-7-W6</strain>
    </source>
</reference>
<dbReference type="InterPro" id="IPR036282">
    <property type="entry name" value="Glutathione-S-Trfase_C_sf"/>
</dbReference>
<keyword evidence="10" id="KW-1185">Reference proteome</keyword>
<keyword evidence="4 6" id="KW-0694">RNA-binding</keyword>
<dbReference type="Proteomes" id="UP000187455">
    <property type="component" value="Unassembled WGS sequence"/>
</dbReference>
<dbReference type="AlphaFoldDB" id="A0A1R0H656"/>
<evidence type="ECO:0000256" key="5">
    <source>
        <dbReference type="ARBA" id="ARBA00022917"/>
    </source>
</evidence>
<evidence type="ECO:0000256" key="6">
    <source>
        <dbReference type="PROSITE-ProRule" id="PRU00209"/>
    </source>
</evidence>
<dbReference type="EMBL" id="LSSL01000437">
    <property type="protein sequence ID" value="OLY84606.1"/>
    <property type="molecule type" value="Genomic_DNA"/>
</dbReference>
<feature type="region of interest" description="Disordered" evidence="7">
    <location>
        <begin position="131"/>
        <end position="171"/>
    </location>
</feature>
<organism evidence="9 10">
    <name type="scientific">Smittium mucronatum</name>
    <dbReference type="NCBI Taxonomy" id="133383"/>
    <lineage>
        <taxon>Eukaryota</taxon>
        <taxon>Fungi</taxon>
        <taxon>Fungi incertae sedis</taxon>
        <taxon>Zoopagomycota</taxon>
        <taxon>Kickxellomycotina</taxon>
        <taxon>Harpellomycetes</taxon>
        <taxon>Harpellales</taxon>
        <taxon>Legeriomycetaceae</taxon>
        <taxon>Smittium</taxon>
    </lineage>
</organism>
<name>A0A1R0H656_9FUNG</name>
<feature type="domain" description="TRNA-binding" evidence="8">
    <location>
        <begin position="175"/>
        <end position="278"/>
    </location>
</feature>
<dbReference type="PANTHER" id="PTHR11586:SF33">
    <property type="entry name" value="AMINOACYL TRNA SYNTHASE COMPLEX-INTERACTING MULTIFUNCTIONAL PROTEIN 1"/>
    <property type="match status" value="1"/>
</dbReference>
<keyword evidence="5" id="KW-0648">Protein biosynthesis</keyword>
<dbReference type="OrthoDB" id="19141at2759"/>
<comment type="caution">
    <text evidence="9">The sequence shown here is derived from an EMBL/GenBank/DDBJ whole genome shotgun (WGS) entry which is preliminary data.</text>
</comment>
<accession>A0A1R0H656</accession>
<dbReference type="SUPFAM" id="SSF50249">
    <property type="entry name" value="Nucleic acid-binding proteins"/>
    <property type="match status" value="1"/>
</dbReference>
<dbReference type="FunFam" id="2.40.50.140:FF:000047">
    <property type="entry name" value="tyrosine--tRNA ligase, cytoplasmic isoform X2"/>
    <property type="match status" value="1"/>
</dbReference>
<evidence type="ECO:0000256" key="7">
    <source>
        <dbReference type="SAM" id="MobiDB-lite"/>
    </source>
</evidence>
<evidence type="ECO:0000313" key="10">
    <source>
        <dbReference type="Proteomes" id="UP000187455"/>
    </source>
</evidence>
<dbReference type="CDD" id="cd02799">
    <property type="entry name" value="tRNA_bind_EMAP-II_like"/>
    <property type="match status" value="1"/>
</dbReference>
<evidence type="ECO:0000313" key="9">
    <source>
        <dbReference type="EMBL" id="OLY84606.1"/>
    </source>
</evidence>
<evidence type="ECO:0000256" key="1">
    <source>
        <dbReference type="ARBA" id="ARBA00004496"/>
    </source>
</evidence>
<comment type="subcellular location">
    <subcellularLocation>
        <location evidence="1">Cytoplasm</location>
    </subcellularLocation>
</comment>
<dbReference type="STRING" id="133383.A0A1R0H656"/>
<evidence type="ECO:0000256" key="4">
    <source>
        <dbReference type="ARBA" id="ARBA00022884"/>
    </source>
</evidence>
<dbReference type="InterPro" id="IPR002547">
    <property type="entry name" value="tRNA-bd_dom"/>
</dbReference>
<dbReference type="GO" id="GO:0017102">
    <property type="term" value="C:methionyl glutamyl tRNA synthetase complex"/>
    <property type="evidence" value="ECO:0007669"/>
    <property type="project" value="TreeGrafter"/>
</dbReference>
<dbReference type="PANTHER" id="PTHR11586">
    <property type="entry name" value="TRNA-AMINOACYLATION COFACTOR ARC1 FAMILY MEMBER"/>
    <property type="match status" value="1"/>
</dbReference>
<keyword evidence="2" id="KW-0963">Cytoplasm</keyword>
<dbReference type="Gene3D" id="2.40.50.140">
    <property type="entry name" value="Nucleic acid-binding proteins"/>
    <property type="match status" value="1"/>
</dbReference>
<dbReference type="GO" id="GO:0006412">
    <property type="term" value="P:translation"/>
    <property type="evidence" value="ECO:0007669"/>
    <property type="project" value="UniProtKB-KW"/>
</dbReference>
<dbReference type="InterPro" id="IPR012340">
    <property type="entry name" value="NA-bd_OB-fold"/>
</dbReference>
<dbReference type="InterPro" id="IPR051270">
    <property type="entry name" value="Tyrosine-tRNA_ligase_regulator"/>
</dbReference>
<sequence>MNNLGLVESSAFVPTSALGVNALSLQMALDQDRTLIGSTEEQAALISQYITMSGKTGTVNRQNFVQYLVPEKLTVADIVSYANLFNYVQSLSEAKKKNYPNFTSWFSRLGSIFKNEDLDFANLSSPQSNSEVAGVAQVGEQSTKQKQSGKQKKTPKDPSAKKNNNKSPQEPLVIVPSMIDMRVGKIIKVDRHPDADSLYLEQIEIGEENPRQVISGLVKYIPIDQMIDRTIIVICNLKPATMRGIKSYAMVLCADSVDGTKVEFVEPPAGSKPGDRVYFEGFGGQEPEALLNPKKKIWETIQPGFITSPTFEAGWVDGDKNFHRLMVNGNVCKSQSIAGGPMK</sequence>
<dbReference type="SUPFAM" id="SSF47616">
    <property type="entry name" value="GST C-terminal domain-like"/>
    <property type="match status" value="1"/>
</dbReference>
<proteinExistence type="predicted"/>